<dbReference type="GO" id="GO:0007166">
    <property type="term" value="P:cell surface receptor signaling pathway"/>
    <property type="evidence" value="ECO:0000318"/>
    <property type="project" value="GO_Central"/>
</dbReference>
<keyword evidence="3 6" id="KW-0812">Transmembrane</keyword>
<dbReference type="PANTHER" id="PTHR23320:SF66">
    <property type="entry name" value="HIGH AFFINITY IMMUNOGLOBULIN EPSILON RECEPTOR SUBUNIT BETA"/>
    <property type="match status" value="1"/>
</dbReference>
<dbReference type="PANTHER" id="PTHR23320">
    <property type="entry name" value="MEMBRANE-SPANNING 4-DOMAINS SUBFAMILY A MS4A -RELATED"/>
    <property type="match status" value="1"/>
</dbReference>
<dbReference type="GeneTree" id="ENSGT00940000162383"/>
<keyword evidence="8" id="KW-1185">Reference proteome</keyword>
<dbReference type="Bgee" id="ENSOANG00000030848">
    <property type="expression patterns" value="Expressed in ovary and 6 other cell types or tissues"/>
</dbReference>
<dbReference type="Proteomes" id="UP000002279">
    <property type="component" value="Chromosome 3"/>
</dbReference>
<reference evidence="7" key="3">
    <citation type="submission" date="2025-09" db="UniProtKB">
        <authorList>
            <consortium name="Ensembl"/>
        </authorList>
    </citation>
    <scope>IDENTIFICATION</scope>
    <source>
        <strain evidence="7">Glennie</strain>
    </source>
</reference>
<accession>K7EGU8</accession>
<keyword evidence="5 6" id="KW-0472">Membrane</keyword>
<gene>
    <name evidence="7" type="primary">LOC103170898</name>
</gene>
<dbReference type="InterPro" id="IPR007237">
    <property type="entry name" value="CD20-like"/>
</dbReference>
<dbReference type="STRING" id="9258.ENSOANP00000032755"/>
<feature type="transmembrane region" description="Helical" evidence="6">
    <location>
        <begin position="84"/>
        <end position="102"/>
    </location>
</feature>
<organism evidence="7 8">
    <name type="scientific">Ornithorhynchus anatinus</name>
    <name type="common">Duckbill platypus</name>
    <dbReference type="NCBI Taxonomy" id="9258"/>
    <lineage>
        <taxon>Eukaryota</taxon>
        <taxon>Metazoa</taxon>
        <taxon>Chordata</taxon>
        <taxon>Craniata</taxon>
        <taxon>Vertebrata</taxon>
        <taxon>Euteleostomi</taxon>
        <taxon>Mammalia</taxon>
        <taxon>Monotremata</taxon>
        <taxon>Ornithorhynchidae</taxon>
        <taxon>Ornithorhynchus</taxon>
    </lineage>
</organism>
<comment type="similarity">
    <text evidence="2">Belongs to the MS4A family.</text>
</comment>
<dbReference type="AlphaFoldDB" id="K7EGU8"/>
<comment type="subcellular location">
    <subcellularLocation>
        <location evidence="1">Membrane</location>
        <topology evidence="1">Multi-pass membrane protein</topology>
    </subcellularLocation>
</comment>
<dbReference type="OrthoDB" id="10071849at2759"/>
<feature type="transmembrane region" description="Helical" evidence="6">
    <location>
        <begin position="114"/>
        <end position="134"/>
    </location>
</feature>
<evidence type="ECO:0000256" key="6">
    <source>
        <dbReference type="SAM" id="Phobius"/>
    </source>
</evidence>
<reference evidence="7" key="2">
    <citation type="submission" date="2025-08" db="UniProtKB">
        <authorList>
            <consortium name="Ensembl"/>
        </authorList>
    </citation>
    <scope>IDENTIFICATION</scope>
    <source>
        <strain evidence="7">Glennie</strain>
    </source>
</reference>
<evidence type="ECO:0000256" key="4">
    <source>
        <dbReference type="ARBA" id="ARBA00022989"/>
    </source>
</evidence>
<dbReference type="InterPro" id="IPR030417">
    <property type="entry name" value="MS4A"/>
</dbReference>
<dbReference type="GO" id="GO:0005886">
    <property type="term" value="C:plasma membrane"/>
    <property type="evidence" value="ECO:0000318"/>
    <property type="project" value="GO_Central"/>
</dbReference>
<evidence type="ECO:0000256" key="2">
    <source>
        <dbReference type="ARBA" id="ARBA00009565"/>
    </source>
</evidence>
<dbReference type="GeneID" id="103170898"/>
<dbReference type="eggNOG" id="ENOG502SUQB">
    <property type="taxonomic scope" value="Eukaryota"/>
</dbReference>
<dbReference type="HOGENOM" id="CLU_993811_0_0_1"/>
<evidence type="ECO:0000313" key="7">
    <source>
        <dbReference type="Ensembl" id="ENSOANP00000032755.1"/>
    </source>
</evidence>
<dbReference type="KEGG" id="oaa:103170898"/>
<protein>
    <recommendedName>
        <fullName evidence="9">Membrane spanning 4-domains A6A</fullName>
    </recommendedName>
</protein>
<name>K7EGU8_ORNAN</name>
<reference evidence="7 8" key="1">
    <citation type="journal article" date="2008" name="Nature">
        <title>Genome analysis of the platypus reveals unique signatures of evolution.</title>
        <authorList>
            <person name="Warren W.C."/>
            <person name="Hillier L.W."/>
            <person name="Marshall Graves J.A."/>
            <person name="Birney E."/>
            <person name="Ponting C.P."/>
            <person name="Grutzner F."/>
            <person name="Belov K."/>
            <person name="Miller W."/>
            <person name="Clarke L."/>
            <person name="Chinwalla A.T."/>
            <person name="Yang S.P."/>
            <person name="Heger A."/>
            <person name="Locke D.P."/>
            <person name="Miethke P."/>
            <person name="Waters P.D."/>
            <person name="Veyrunes F."/>
            <person name="Fulton L."/>
            <person name="Fulton B."/>
            <person name="Graves T."/>
            <person name="Wallis J."/>
            <person name="Puente X.S."/>
            <person name="Lopez-Otin C."/>
            <person name="Ordonez G.R."/>
            <person name="Eichler E.E."/>
            <person name="Chen L."/>
            <person name="Cheng Z."/>
            <person name="Deakin J.E."/>
            <person name="Alsop A."/>
            <person name="Thompson K."/>
            <person name="Kirby P."/>
            <person name="Papenfuss A.T."/>
            <person name="Wakefield M.J."/>
            <person name="Olender T."/>
            <person name="Lancet D."/>
            <person name="Huttley G.A."/>
            <person name="Smit A.F."/>
            <person name="Pask A."/>
            <person name="Temple-Smith P."/>
            <person name="Batzer M.A."/>
            <person name="Walker J.A."/>
            <person name="Konkel M.K."/>
            <person name="Harris R.S."/>
            <person name="Whittington C.M."/>
            <person name="Wong E.S."/>
            <person name="Gemmell N.J."/>
            <person name="Buschiazzo E."/>
            <person name="Vargas Jentzsch I.M."/>
            <person name="Merkel A."/>
            <person name="Schmitz J."/>
            <person name="Zemann A."/>
            <person name="Churakov G."/>
            <person name="Kriegs J.O."/>
            <person name="Brosius J."/>
            <person name="Murchison E.P."/>
            <person name="Sachidanandam R."/>
            <person name="Smith C."/>
            <person name="Hannon G.J."/>
            <person name="Tsend-Ayush E."/>
            <person name="McMillan D."/>
            <person name="Attenborough R."/>
            <person name="Rens W."/>
            <person name="Ferguson-Smith M."/>
            <person name="Lefevre C.M."/>
            <person name="Sharp J.A."/>
            <person name="Nicholas K.R."/>
            <person name="Ray D.A."/>
            <person name="Kube M."/>
            <person name="Reinhardt R."/>
            <person name="Pringle T.H."/>
            <person name="Taylor J."/>
            <person name="Jones R.C."/>
            <person name="Nixon B."/>
            <person name="Dacheux J.L."/>
            <person name="Niwa H."/>
            <person name="Sekita Y."/>
            <person name="Huang X."/>
            <person name="Stark A."/>
            <person name="Kheradpour P."/>
            <person name="Kellis M."/>
            <person name="Flicek P."/>
            <person name="Chen Y."/>
            <person name="Webber C."/>
            <person name="Hardison R."/>
            <person name="Nelson J."/>
            <person name="Hallsworth-Pepin K."/>
            <person name="Delehaunty K."/>
            <person name="Markovic C."/>
            <person name="Minx P."/>
            <person name="Feng Y."/>
            <person name="Kremitzki C."/>
            <person name="Mitreva M."/>
            <person name="Glasscock J."/>
            <person name="Wylie T."/>
            <person name="Wohldmann P."/>
            <person name="Thiru P."/>
            <person name="Nhan M.N."/>
            <person name="Pohl C.S."/>
            <person name="Smith S.M."/>
            <person name="Hou S."/>
            <person name="Nefedov M."/>
            <person name="de Jong P.J."/>
            <person name="Renfree M.B."/>
            <person name="Mardis E.R."/>
            <person name="Wilson R.K."/>
        </authorList>
    </citation>
    <scope>NUCLEOTIDE SEQUENCE [LARGE SCALE GENOMIC DNA]</scope>
    <source>
        <strain evidence="7 8">Glennie</strain>
    </source>
</reference>
<dbReference type="InParanoid" id="K7EGU8"/>
<proteinExistence type="inferred from homology"/>
<feature type="transmembrane region" description="Helical" evidence="6">
    <location>
        <begin position="50"/>
        <end position="72"/>
    </location>
</feature>
<dbReference type="OMA" id="GSLGMNA"/>
<evidence type="ECO:0000313" key="8">
    <source>
        <dbReference type="Proteomes" id="UP000002279"/>
    </source>
</evidence>
<evidence type="ECO:0000256" key="1">
    <source>
        <dbReference type="ARBA" id="ARBA00004141"/>
    </source>
</evidence>
<evidence type="ECO:0000256" key="3">
    <source>
        <dbReference type="ARBA" id="ARBA00022692"/>
    </source>
</evidence>
<sequence>MIPQTLPEGVLVIISSTGISISQTGQAGSAESPKKPPNKVKKILKEESRVLGVLQILIGLILLFLGGILASVSVHPDLQPLLRYPFLGAMLFIISGSLSVAAERKPTKLLGQGSLGMNAISALAAATGFLILTINMAKIASNPDLCLHSFSHHPFASGHFDYDEPDQTEETVTATVKTEITEPERHLLVQHYDYFPHFILTFLDEMCFLANSSLNRIKSMMLILTILEFCIAAFLTCIIWKASDFRYNKRMIFQAQSQGINSCGLRTARLESDYEELVTT</sequence>
<evidence type="ECO:0008006" key="9">
    <source>
        <dbReference type="Google" id="ProtNLM"/>
    </source>
</evidence>
<dbReference type="Pfam" id="PF04103">
    <property type="entry name" value="CD20"/>
    <property type="match status" value="1"/>
</dbReference>
<dbReference type="RefSeq" id="XP_007668798.1">
    <property type="nucleotide sequence ID" value="XM_007670608.4"/>
</dbReference>
<dbReference type="RefSeq" id="XP_007668797.1">
    <property type="nucleotide sequence ID" value="XM_007670607.4"/>
</dbReference>
<evidence type="ECO:0000256" key="5">
    <source>
        <dbReference type="ARBA" id="ARBA00023136"/>
    </source>
</evidence>
<dbReference type="Ensembl" id="ENSOANT00000042003.2">
    <property type="protein sequence ID" value="ENSOANP00000032755.1"/>
    <property type="gene ID" value="ENSOANG00000030848.2"/>
</dbReference>
<keyword evidence="4 6" id="KW-1133">Transmembrane helix</keyword>
<dbReference type="FunCoup" id="K7EGU8">
    <property type="interactions" value="73"/>
</dbReference>
<feature type="transmembrane region" description="Helical" evidence="6">
    <location>
        <begin position="220"/>
        <end position="240"/>
    </location>
</feature>